<feature type="transmembrane region" description="Helical" evidence="2">
    <location>
        <begin position="142"/>
        <end position="164"/>
    </location>
</feature>
<evidence type="ECO:0000313" key="4">
    <source>
        <dbReference type="Proteomes" id="UP001501084"/>
    </source>
</evidence>
<dbReference type="EMBL" id="BAAAOP010000004">
    <property type="protein sequence ID" value="GAA2186654.1"/>
    <property type="molecule type" value="Genomic_DNA"/>
</dbReference>
<feature type="transmembrane region" description="Helical" evidence="2">
    <location>
        <begin position="212"/>
        <end position="234"/>
    </location>
</feature>
<evidence type="ECO:0000256" key="1">
    <source>
        <dbReference type="SAM" id="MobiDB-lite"/>
    </source>
</evidence>
<feature type="transmembrane region" description="Helical" evidence="2">
    <location>
        <begin position="176"/>
        <end position="200"/>
    </location>
</feature>
<evidence type="ECO:0000313" key="3">
    <source>
        <dbReference type="EMBL" id="GAA2186654.1"/>
    </source>
</evidence>
<keyword evidence="4" id="KW-1185">Reference proteome</keyword>
<feature type="region of interest" description="Disordered" evidence="1">
    <location>
        <begin position="87"/>
        <end position="113"/>
    </location>
</feature>
<proteinExistence type="predicted"/>
<organism evidence="3 4">
    <name type="scientific">Leucobacter alluvii</name>
    <dbReference type="NCBI Taxonomy" id="340321"/>
    <lineage>
        <taxon>Bacteria</taxon>
        <taxon>Bacillati</taxon>
        <taxon>Actinomycetota</taxon>
        <taxon>Actinomycetes</taxon>
        <taxon>Micrococcales</taxon>
        <taxon>Microbacteriaceae</taxon>
        <taxon>Leucobacter</taxon>
    </lineage>
</organism>
<comment type="caution">
    <text evidence="3">The sequence shown here is derived from an EMBL/GenBank/DDBJ whole genome shotgun (WGS) entry which is preliminary data.</text>
</comment>
<protein>
    <recommendedName>
        <fullName evidence="5">Major facilitator superfamily (MFS) profile domain-containing protein</fullName>
    </recommendedName>
</protein>
<feature type="transmembrane region" description="Helical" evidence="2">
    <location>
        <begin position="53"/>
        <end position="76"/>
    </location>
</feature>
<name>A0ABN3B4Z6_9MICO</name>
<gene>
    <name evidence="3" type="ORF">GCM10009786_08260</name>
</gene>
<feature type="transmembrane region" description="Helical" evidence="2">
    <location>
        <begin position="27"/>
        <end position="47"/>
    </location>
</feature>
<dbReference type="Proteomes" id="UP001501084">
    <property type="component" value="Unassembled WGS sequence"/>
</dbReference>
<accession>A0ABN3B4Z6</accession>
<keyword evidence="2" id="KW-0472">Membrane</keyword>
<keyword evidence="2" id="KW-0812">Transmembrane</keyword>
<sequence length="277" mass="30273">MYSGLAAYACDHWVRHSFHWDAPQPRALIVGAGSGIFGAVPLGFLVSNTGLGLSLALSILVSAIYVFVMFAGYVLLWERRARRRNDADQASPDPLAPGDAPHEPIDTTEPAGFPTHFDRTENLMESASRDERNSSPYWPRSLFLSLALAGYASVGSPFLVWYLIELVLVPDSREAVGLMLFMYIIPSAFLGLFTGVAAYSTDRWSRRRYRRFPRALFVGSGSGVIGAAPLGLLVSSTARGLALTPAILGSAIYVFVVFTGYVLLWERRAPRRHGSDG</sequence>
<reference evidence="3 4" key="1">
    <citation type="journal article" date="2019" name="Int. J. Syst. Evol. Microbiol.">
        <title>The Global Catalogue of Microorganisms (GCM) 10K type strain sequencing project: providing services to taxonomists for standard genome sequencing and annotation.</title>
        <authorList>
            <consortium name="The Broad Institute Genomics Platform"/>
            <consortium name="The Broad Institute Genome Sequencing Center for Infectious Disease"/>
            <person name="Wu L."/>
            <person name="Ma J."/>
        </authorList>
    </citation>
    <scope>NUCLEOTIDE SEQUENCE [LARGE SCALE GENOMIC DNA]</scope>
    <source>
        <strain evidence="3 4">JCM 14919</strain>
    </source>
</reference>
<keyword evidence="2" id="KW-1133">Transmembrane helix</keyword>
<evidence type="ECO:0000256" key="2">
    <source>
        <dbReference type="SAM" id="Phobius"/>
    </source>
</evidence>
<feature type="transmembrane region" description="Helical" evidence="2">
    <location>
        <begin position="246"/>
        <end position="265"/>
    </location>
</feature>
<evidence type="ECO:0008006" key="5">
    <source>
        <dbReference type="Google" id="ProtNLM"/>
    </source>
</evidence>
<dbReference type="SUPFAM" id="SSF103473">
    <property type="entry name" value="MFS general substrate transporter"/>
    <property type="match status" value="1"/>
</dbReference>
<dbReference type="InterPro" id="IPR036259">
    <property type="entry name" value="MFS_trans_sf"/>
</dbReference>